<dbReference type="InterPro" id="IPR036390">
    <property type="entry name" value="WH_DNA-bd_sf"/>
</dbReference>
<evidence type="ECO:0000256" key="2">
    <source>
        <dbReference type="ARBA" id="ARBA00023015"/>
    </source>
</evidence>
<dbReference type="SUPFAM" id="SSF46785">
    <property type="entry name" value="Winged helix' DNA-binding domain"/>
    <property type="match status" value="1"/>
</dbReference>
<dbReference type="InterPro" id="IPR036388">
    <property type="entry name" value="WH-like_DNA-bd_sf"/>
</dbReference>
<evidence type="ECO:0000259" key="5">
    <source>
        <dbReference type="PROSITE" id="PS50931"/>
    </source>
</evidence>
<keyword evidence="4" id="KW-0804">Transcription</keyword>
<name>A0A940N0R8_9PROT</name>
<comment type="caution">
    <text evidence="6">The sequence shown here is derived from an EMBL/GenBank/DDBJ whole genome shotgun (WGS) entry which is preliminary data.</text>
</comment>
<evidence type="ECO:0000256" key="4">
    <source>
        <dbReference type="ARBA" id="ARBA00023163"/>
    </source>
</evidence>
<dbReference type="InterPro" id="IPR058163">
    <property type="entry name" value="LysR-type_TF_proteobact-type"/>
</dbReference>
<evidence type="ECO:0000256" key="1">
    <source>
        <dbReference type="ARBA" id="ARBA00009437"/>
    </source>
</evidence>
<accession>A0A940N0R8</accession>
<dbReference type="Gene3D" id="3.40.190.10">
    <property type="entry name" value="Periplasmic binding protein-like II"/>
    <property type="match status" value="2"/>
</dbReference>
<dbReference type="AlphaFoldDB" id="A0A940N0R8"/>
<gene>
    <name evidence="6" type="ORF">J5Y10_14365</name>
</gene>
<dbReference type="PROSITE" id="PS50931">
    <property type="entry name" value="HTH_LYSR"/>
    <property type="match status" value="1"/>
</dbReference>
<dbReference type="InterPro" id="IPR000847">
    <property type="entry name" value="LysR_HTH_N"/>
</dbReference>
<keyword evidence="2" id="KW-0805">Transcription regulation</keyword>
<reference evidence="6" key="1">
    <citation type="submission" date="2021-03" db="EMBL/GenBank/DDBJ databases">
        <authorList>
            <person name="So Y."/>
        </authorList>
    </citation>
    <scope>NUCLEOTIDE SEQUENCE</scope>
    <source>
        <strain evidence="6">SG15</strain>
    </source>
</reference>
<dbReference type="PANTHER" id="PTHR30537:SF74">
    <property type="entry name" value="HTH-TYPE TRANSCRIPTIONAL REGULATOR TRPI"/>
    <property type="match status" value="1"/>
</dbReference>
<proteinExistence type="inferred from homology"/>
<keyword evidence="3" id="KW-0238">DNA-binding</keyword>
<feature type="domain" description="HTH lysR-type" evidence="5">
    <location>
        <begin position="5"/>
        <end position="62"/>
    </location>
</feature>
<dbReference type="Pfam" id="PF00126">
    <property type="entry name" value="HTH_1"/>
    <property type="match status" value="1"/>
</dbReference>
<evidence type="ECO:0000313" key="6">
    <source>
        <dbReference type="EMBL" id="MBP0493966.1"/>
    </source>
</evidence>
<dbReference type="Pfam" id="PF03466">
    <property type="entry name" value="LysR_substrate"/>
    <property type="match status" value="1"/>
</dbReference>
<dbReference type="RefSeq" id="WP_209374716.1">
    <property type="nucleotide sequence ID" value="NZ_JAGIZA010000008.1"/>
</dbReference>
<dbReference type="Proteomes" id="UP000677537">
    <property type="component" value="Unassembled WGS sequence"/>
</dbReference>
<dbReference type="GO" id="GO:0003700">
    <property type="term" value="F:DNA-binding transcription factor activity"/>
    <property type="evidence" value="ECO:0007669"/>
    <property type="project" value="InterPro"/>
</dbReference>
<dbReference type="PRINTS" id="PR00039">
    <property type="entry name" value="HTHLYSR"/>
</dbReference>
<dbReference type="Gene3D" id="1.10.10.10">
    <property type="entry name" value="Winged helix-like DNA-binding domain superfamily/Winged helix DNA-binding domain"/>
    <property type="match status" value="1"/>
</dbReference>
<dbReference type="PANTHER" id="PTHR30537">
    <property type="entry name" value="HTH-TYPE TRANSCRIPTIONAL REGULATOR"/>
    <property type="match status" value="1"/>
</dbReference>
<evidence type="ECO:0000313" key="7">
    <source>
        <dbReference type="Proteomes" id="UP000677537"/>
    </source>
</evidence>
<dbReference type="GO" id="GO:0043565">
    <property type="term" value="F:sequence-specific DNA binding"/>
    <property type="evidence" value="ECO:0007669"/>
    <property type="project" value="TreeGrafter"/>
</dbReference>
<organism evidence="6 7">
    <name type="scientific">Roseomonas indoligenes</name>
    <dbReference type="NCBI Taxonomy" id="2820811"/>
    <lineage>
        <taxon>Bacteria</taxon>
        <taxon>Pseudomonadati</taxon>
        <taxon>Pseudomonadota</taxon>
        <taxon>Alphaproteobacteria</taxon>
        <taxon>Acetobacterales</taxon>
        <taxon>Roseomonadaceae</taxon>
        <taxon>Roseomonas</taxon>
    </lineage>
</organism>
<comment type="similarity">
    <text evidence="1">Belongs to the LysR transcriptional regulatory family.</text>
</comment>
<protein>
    <submittedName>
        <fullName evidence="6">LysR family transcriptional regulator</fullName>
    </submittedName>
</protein>
<sequence>MRQTPPLESLWAFHVVAETGSLTAAAAVLGVTQPAVSKRLRDLEALLGCALVRRGANALGLTERGRRFAAELGDGFAQIQAATERLGSDAVPLRIRAYTTWALRWLIPRLAGFRQSHPGFDVEVSTSTAAVDLAREGVDAAVSTAPCDAPPSPSSRRLQPVAVAPFATPSLARSWRSERREQQLLGSKVRQSDWPMWLRENRIRWEAKPLLFESTTLAIQAALEELGVVICAPGYVRAELAAGQLVALPGRVLRTGDCYWLTLPGGRIDAALQTFADWLVEQAAAEEALTA</sequence>
<dbReference type="GO" id="GO:0006351">
    <property type="term" value="P:DNA-templated transcription"/>
    <property type="evidence" value="ECO:0007669"/>
    <property type="project" value="TreeGrafter"/>
</dbReference>
<dbReference type="SUPFAM" id="SSF53850">
    <property type="entry name" value="Periplasmic binding protein-like II"/>
    <property type="match status" value="1"/>
</dbReference>
<keyword evidence="7" id="KW-1185">Reference proteome</keyword>
<dbReference type="InterPro" id="IPR005119">
    <property type="entry name" value="LysR_subst-bd"/>
</dbReference>
<dbReference type="EMBL" id="JAGIZA010000008">
    <property type="protein sequence ID" value="MBP0493966.1"/>
    <property type="molecule type" value="Genomic_DNA"/>
</dbReference>
<evidence type="ECO:0000256" key="3">
    <source>
        <dbReference type="ARBA" id="ARBA00023125"/>
    </source>
</evidence>